<dbReference type="GO" id="GO:0030687">
    <property type="term" value="C:preribosome, large subunit precursor"/>
    <property type="evidence" value="ECO:0007669"/>
    <property type="project" value="TreeGrafter"/>
</dbReference>
<evidence type="ECO:0000313" key="6">
    <source>
        <dbReference type="EMBL" id="ANZ75794.1"/>
    </source>
</evidence>
<dbReference type="PANTHER" id="PTHR16038:SF4">
    <property type="entry name" value="WD REPEAT-CONTAINING PROTEIN 74"/>
    <property type="match status" value="1"/>
</dbReference>
<dbReference type="GO" id="GO:0042273">
    <property type="term" value="P:ribosomal large subunit biogenesis"/>
    <property type="evidence" value="ECO:0007669"/>
    <property type="project" value="InterPro"/>
</dbReference>
<dbReference type="InterPro" id="IPR037379">
    <property type="entry name" value="WDR74/Nsa1"/>
</dbReference>
<evidence type="ECO:0000256" key="3">
    <source>
        <dbReference type="ARBA" id="ARBA00011187"/>
    </source>
</evidence>
<proteinExistence type="inferred from homology"/>
<dbReference type="OrthoDB" id="18388at2759"/>
<evidence type="ECO:0000256" key="5">
    <source>
        <dbReference type="SAM" id="Coils"/>
    </source>
</evidence>
<dbReference type="SMART" id="SM00320">
    <property type="entry name" value="WD40"/>
    <property type="match status" value="3"/>
</dbReference>
<comment type="similarity">
    <text evidence="2">Belongs to the NSA1 family.</text>
</comment>
<protein>
    <recommendedName>
        <fullName evidence="4">Ribosome biogenesis protein NSA1</fullName>
    </recommendedName>
</protein>
<feature type="coiled-coil region" evidence="5">
    <location>
        <begin position="332"/>
        <end position="367"/>
    </location>
</feature>
<comment type="function">
    <text evidence="1">Involved in the biogenesis of the 60S ribosomal subunit.</text>
</comment>
<name>A0A1B2JCK7_PICPA</name>
<organism evidence="6 7">
    <name type="scientific">Komagataella pastoris</name>
    <name type="common">Yeast</name>
    <name type="synonym">Pichia pastoris</name>
    <dbReference type="NCBI Taxonomy" id="4922"/>
    <lineage>
        <taxon>Eukaryota</taxon>
        <taxon>Fungi</taxon>
        <taxon>Dikarya</taxon>
        <taxon>Ascomycota</taxon>
        <taxon>Saccharomycotina</taxon>
        <taxon>Pichiomycetes</taxon>
        <taxon>Pichiales</taxon>
        <taxon>Pichiaceae</taxon>
        <taxon>Komagataella</taxon>
    </lineage>
</organism>
<comment type="subunit">
    <text evidence="3">Component of the pre-66S ribosomal particle.</text>
</comment>
<dbReference type="EMBL" id="CP014585">
    <property type="protein sequence ID" value="ANZ75794.1"/>
    <property type="molecule type" value="Genomic_DNA"/>
</dbReference>
<evidence type="ECO:0000256" key="2">
    <source>
        <dbReference type="ARBA" id="ARBA00007861"/>
    </source>
</evidence>
<dbReference type="SUPFAM" id="SSF50978">
    <property type="entry name" value="WD40 repeat-like"/>
    <property type="match status" value="1"/>
</dbReference>
<dbReference type="GO" id="GO:0005730">
    <property type="term" value="C:nucleolus"/>
    <property type="evidence" value="ECO:0007669"/>
    <property type="project" value="InterPro"/>
</dbReference>
<evidence type="ECO:0000313" key="7">
    <source>
        <dbReference type="Proteomes" id="UP000094565"/>
    </source>
</evidence>
<gene>
    <name evidence="6" type="primary">NSA1</name>
    <name evidence="6" type="ORF">ATY40_BA7502429</name>
</gene>
<dbReference type="Gene3D" id="2.130.10.10">
    <property type="entry name" value="YVTN repeat-like/Quinoprotein amine dehydrogenase"/>
    <property type="match status" value="2"/>
</dbReference>
<dbReference type="InterPro" id="IPR001680">
    <property type="entry name" value="WD40_rpt"/>
</dbReference>
<dbReference type="InterPro" id="IPR036322">
    <property type="entry name" value="WD40_repeat_dom_sf"/>
</dbReference>
<dbReference type="PANTHER" id="PTHR16038">
    <property type="entry name" value="NOP SEVEN ASSOCIATED PROTEIN 1"/>
    <property type="match status" value="1"/>
</dbReference>
<keyword evidence="7" id="KW-1185">Reference proteome</keyword>
<sequence>MKLLVALEDTGSLKEIECLRGTDTSVQTAKQPISIVNHAVESRATHILKFLVTSDSKYLVAARKGGDIVVYERDTFEEVKRYTNMTANESSNFVSLIQDSTNLIYSCCENGVVSVIDLNTLNHDDNDTQQPTNLQLTGPVSCFVLNPNQTGIFAYGGKENEIKVISITNGKLEQLWESKNVSLDHLRLPVPVWISGINFLNTDSAKGQTGYHLLAISRYGHIRVYKTWLKRRPVKNFQPTTKSLRTLTHTSTNLYAVCSDSAGLVGKFSLKDGKMVGKYHGSVGFVRALYNYRHSVIATGGLDRYVRVYDLDTCRILANVFVTSQVTDIIMLEDGEKLMEEKMIRKEKEREQAVEEAEALWEELENNSSTRKKKKL</sequence>
<dbReference type="AlphaFoldDB" id="A0A1B2JCK7"/>
<keyword evidence="5" id="KW-0175">Coiled coil</keyword>
<evidence type="ECO:0000256" key="4">
    <source>
        <dbReference type="ARBA" id="ARBA00014234"/>
    </source>
</evidence>
<accession>A0A1B2JCK7</accession>
<dbReference type="InterPro" id="IPR015943">
    <property type="entry name" value="WD40/YVTN_repeat-like_dom_sf"/>
</dbReference>
<dbReference type="CDD" id="cd22858">
    <property type="entry name" value="Nsa1"/>
    <property type="match status" value="1"/>
</dbReference>
<reference evidence="6 7" key="1">
    <citation type="submission" date="2016-02" db="EMBL/GenBank/DDBJ databases">
        <title>Comparative genomic and transcriptomic foundation for Pichia pastoris.</title>
        <authorList>
            <person name="Love K.R."/>
            <person name="Shah K.A."/>
            <person name="Whittaker C.A."/>
            <person name="Wu J."/>
            <person name="Bartlett M.C."/>
            <person name="Ma D."/>
            <person name="Leeson R.L."/>
            <person name="Priest M."/>
            <person name="Young S.K."/>
            <person name="Love J.C."/>
        </authorList>
    </citation>
    <scope>NUCLEOTIDE SEQUENCE [LARGE SCALE GENOMIC DNA]</scope>
    <source>
        <strain evidence="6 7">ATCC 28485</strain>
    </source>
</reference>
<evidence type="ECO:0000256" key="1">
    <source>
        <dbReference type="ARBA" id="ARBA00002889"/>
    </source>
</evidence>
<dbReference type="Proteomes" id="UP000094565">
    <property type="component" value="Chromosome 2"/>
</dbReference>